<dbReference type="EMBL" id="JAERTY010000008">
    <property type="protein sequence ID" value="MBL1410124.1"/>
    <property type="molecule type" value="Genomic_DNA"/>
</dbReference>
<keyword evidence="3" id="KW-1185">Reference proteome</keyword>
<sequence length="123" mass="13837">MKKYMFICFTLLFGLLTLTKSVSACEQHEPVHTTPSCCDQGHEDKPHDCCQTETSSEQDYGKHCDGQCKGASCQQSSVKFQLFHTLTNIHQWSSNTNGKVSFYANDNRITPGFLSIWLLPKIG</sequence>
<name>A0ABS1R7D9_9SPHI</name>
<feature type="chain" id="PRO_5045991498" evidence="1">
    <location>
        <begin position="25"/>
        <end position="123"/>
    </location>
</feature>
<proteinExistence type="predicted"/>
<protein>
    <submittedName>
        <fullName evidence="2">Uncharacterized protein</fullName>
    </submittedName>
</protein>
<evidence type="ECO:0000313" key="3">
    <source>
        <dbReference type="Proteomes" id="UP000625283"/>
    </source>
</evidence>
<evidence type="ECO:0000256" key="1">
    <source>
        <dbReference type="SAM" id="SignalP"/>
    </source>
</evidence>
<gene>
    <name evidence="2" type="ORF">JKG61_15325</name>
</gene>
<reference evidence="2 3" key="1">
    <citation type="submission" date="2021-01" db="EMBL/GenBank/DDBJ databases">
        <title>C459-1 draft genome sequence.</title>
        <authorList>
            <person name="Zhang X.-F."/>
        </authorList>
    </citation>
    <scope>NUCLEOTIDE SEQUENCE [LARGE SCALE GENOMIC DNA]</scope>
    <source>
        <strain evidence="3">C459-1</strain>
    </source>
</reference>
<comment type="caution">
    <text evidence="2">The sequence shown here is derived from an EMBL/GenBank/DDBJ whole genome shotgun (WGS) entry which is preliminary data.</text>
</comment>
<evidence type="ECO:0000313" key="2">
    <source>
        <dbReference type="EMBL" id="MBL1410124.1"/>
    </source>
</evidence>
<accession>A0ABS1R7D9</accession>
<keyword evidence="1" id="KW-0732">Signal</keyword>
<dbReference type="RefSeq" id="WP_202103824.1">
    <property type="nucleotide sequence ID" value="NZ_JAERTY010000008.1"/>
</dbReference>
<feature type="signal peptide" evidence="1">
    <location>
        <begin position="1"/>
        <end position="24"/>
    </location>
</feature>
<organism evidence="2 3">
    <name type="scientific">Sphingobacterium faecale</name>
    <dbReference type="NCBI Taxonomy" id="2803775"/>
    <lineage>
        <taxon>Bacteria</taxon>
        <taxon>Pseudomonadati</taxon>
        <taxon>Bacteroidota</taxon>
        <taxon>Sphingobacteriia</taxon>
        <taxon>Sphingobacteriales</taxon>
        <taxon>Sphingobacteriaceae</taxon>
        <taxon>Sphingobacterium</taxon>
    </lineage>
</organism>
<dbReference type="Proteomes" id="UP000625283">
    <property type="component" value="Unassembled WGS sequence"/>
</dbReference>